<sequence length="205" mass="22942">MEQRLTAQQLELIVGEVGRLADRQQAELDRSEVQKILQELNLPPELLDEAMVQVQRKEALARQQQRNRRIIIASVAALLALVIGSSFFVQTRSTSLAKITATQDRITLAQDNGENLQAVDRGAAIAYRVTLNDAPVGERLNLTCNWLDPSGKIVHTNRYDTKNITTPVWNTQCRYQLPANAATGAWQVQIKVGDRIIEKSPFDVN</sequence>
<evidence type="ECO:0000256" key="1">
    <source>
        <dbReference type="SAM" id="Phobius"/>
    </source>
</evidence>
<comment type="caution">
    <text evidence="2">The sequence shown here is derived from an EMBL/GenBank/DDBJ whole genome shotgun (WGS) entry which is preliminary data.</text>
</comment>
<dbReference type="EMBL" id="PVWO01000618">
    <property type="protein sequence ID" value="PSB41649.1"/>
    <property type="molecule type" value="Genomic_DNA"/>
</dbReference>
<reference evidence="2 3" key="1">
    <citation type="submission" date="2018-03" db="EMBL/GenBank/DDBJ databases">
        <title>The ancient ancestry and fast evolution of plastids.</title>
        <authorList>
            <person name="Moore K.R."/>
            <person name="Magnabosco C."/>
            <person name="Momper L."/>
            <person name="Gold D.A."/>
            <person name="Bosak T."/>
            <person name="Fournier G.P."/>
        </authorList>
    </citation>
    <scope>NUCLEOTIDE SEQUENCE [LARGE SCALE GENOMIC DNA]</scope>
    <source>
        <strain evidence="2 3">CCALA 037</strain>
    </source>
</reference>
<feature type="transmembrane region" description="Helical" evidence="1">
    <location>
        <begin position="70"/>
        <end position="89"/>
    </location>
</feature>
<dbReference type="AlphaFoldDB" id="A0A2T1F9L3"/>
<accession>A0A2T1F9L3</accession>
<keyword evidence="1" id="KW-0812">Transmembrane</keyword>
<protein>
    <submittedName>
        <fullName evidence="2">DUF3859 domain-containing protein</fullName>
    </submittedName>
</protein>
<evidence type="ECO:0000313" key="2">
    <source>
        <dbReference type="EMBL" id="PSB41649.1"/>
    </source>
</evidence>
<keyword evidence="3" id="KW-1185">Reference proteome</keyword>
<keyword evidence="1" id="KW-0472">Membrane</keyword>
<organism evidence="2 3">
    <name type="scientific">Chamaesiphon polymorphus CCALA 037</name>
    <dbReference type="NCBI Taxonomy" id="2107692"/>
    <lineage>
        <taxon>Bacteria</taxon>
        <taxon>Bacillati</taxon>
        <taxon>Cyanobacteriota</taxon>
        <taxon>Cyanophyceae</taxon>
        <taxon>Gomontiellales</taxon>
        <taxon>Chamaesiphonaceae</taxon>
        <taxon>Chamaesiphon</taxon>
    </lineage>
</organism>
<dbReference type="OrthoDB" id="529787at2"/>
<gene>
    <name evidence="2" type="ORF">C7B77_27250</name>
</gene>
<dbReference type="RefSeq" id="WP_106312438.1">
    <property type="nucleotide sequence ID" value="NZ_PVWO01000618.1"/>
</dbReference>
<proteinExistence type="predicted"/>
<dbReference type="Proteomes" id="UP000238937">
    <property type="component" value="Unassembled WGS sequence"/>
</dbReference>
<evidence type="ECO:0000313" key="3">
    <source>
        <dbReference type="Proteomes" id="UP000238937"/>
    </source>
</evidence>
<keyword evidence="1" id="KW-1133">Transmembrane helix</keyword>
<name>A0A2T1F9L3_9CYAN</name>